<evidence type="ECO:0000313" key="6">
    <source>
        <dbReference type="EMBL" id="CAH0381969.1"/>
    </source>
</evidence>
<dbReference type="GO" id="GO:0071788">
    <property type="term" value="P:endoplasmic reticulum tubular network maintenance"/>
    <property type="evidence" value="ECO:0007669"/>
    <property type="project" value="UniProtKB-UniRule"/>
</dbReference>
<name>A0A9P0A0W8_BEMTA</name>
<dbReference type="GO" id="GO:0098826">
    <property type="term" value="C:endoplasmic reticulum tubular network membrane"/>
    <property type="evidence" value="ECO:0007669"/>
    <property type="project" value="UniProtKB-UniRule"/>
</dbReference>
<evidence type="ECO:0000256" key="3">
    <source>
        <dbReference type="SAM" id="Coils"/>
    </source>
</evidence>
<feature type="domain" description="Lunapark zinc ribbon" evidence="5">
    <location>
        <begin position="215"/>
        <end position="264"/>
    </location>
</feature>
<dbReference type="KEGG" id="btab:109035754"/>
<feature type="coiled-coil region" evidence="3">
    <location>
        <begin position="11"/>
        <end position="38"/>
    </location>
</feature>
<dbReference type="GO" id="GO:1903373">
    <property type="term" value="P:positive regulation of endoplasmic reticulum tubular network organization"/>
    <property type="evidence" value="ECO:0007669"/>
    <property type="project" value="UniProtKB-UniRule"/>
</dbReference>
<reference evidence="6" key="1">
    <citation type="submission" date="2021-12" db="EMBL/GenBank/DDBJ databases">
        <authorList>
            <person name="King R."/>
        </authorList>
    </citation>
    <scope>NUCLEOTIDE SEQUENCE</scope>
</reference>
<dbReference type="InterPro" id="IPR040115">
    <property type="entry name" value="Lnp"/>
</dbReference>
<keyword evidence="2" id="KW-0812">Transmembrane</keyword>
<keyword evidence="2" id="KW-1133">Transmembrane helix</keyword>
<comment type="domain">
    <text evidence="2">The C4-type zinc finger motif is necessary both for its ER three-way tubular junction localization and formation.</text>
</comment>
<keyword evidence="2" id="KW-0256">Endoplasmic reticulum</keyword>
<proteinExistence type="inferred from homology"/>
<dbReference type="Pfam" id="PF10058">
    <property type="entry name" value="Zn_ribbon_10"/>
    <property type="match status" value="1"/>
</dbReference>
<dbReference type="Proteomes" id="UP001152759">
    <property type="component" value="Chromosome 1"/>
</dbReference>
<dbReference type="AlphaFoldDB" id="A0A9P0A0W8"/>
<keyword evidence="2" id="KW-0479">Metal-binding</keyword>
<keyword evidence="7" id="KW-1185">Reference proteome</keyword>
<evidence type="ECO:0000256" key="4">
    <source>
        <dbReference type="SAM" id="MobiDB-lite"/>
    </source>
</evidence>
<protein>
    <recommendedName>
        <fullName evidence="2">Endoplasmic reticulum junction formation protein lunapark</fullName>
    </recommendedName>
</protein>
<dbReference type="EMBL" id="OU963862">
    <property type="protein sequence ID" value="CAH0381969.1"/>
    <property type="molecule type" value="Genomic_DNA"/>
</dbReference>
<comment type="similarity">
    <text evidence="1 2">Belongs to the lunapark family.</text>
</comment>
<keyword evidence="2" id="KW-0863">Zinc-finger</keyword>
<keyword evidence="2" id="KW-0472">Membrane</keyword>
<sequence>MGIILSKFRKKKSSEEVLESIEETISSIEESQKESQLQQKKIRQFSYISVTFLVIAAFSYVYFFSKTLRRPQTVLIIIPVLVLGEVSRRFITWYYQRKIKQTQKKLIDLRAQKKRILDEVMNNETFNKAKEILEKYAPDQLPKGSGMVVPLLGHRATPVSGAKTPAVNNPAKKSLFSPDKSVVPSPTVISRRSLVNSQPSHNLPRPILPTEKTILEKLVELIVGDGPSQRFALICSACNSHNGMALKEEFEYLAYKCAYCGYFNPARKQRLVAPKLLDSVSNWADDSTLNASIPGSRGVPSTALRANNLLEDQGGEDIISDKSSTNLNRVMDGESNGEAVGEVGHVVDNTFGEHVTNPVDNEISRKVINDDSNKLNGEVDSEIICQKNSALMDDMKMEVDESLTEKDLGEYVSDEESSSETESPLKTAETAKVH</sequence>
<feature type="transmembrane region" description="Helical" evidence="2">
    <location>
        <begin position="45"/>
        <end position="63"/>
    </location>
</feature>
<dbReference type="GO" id="GO:0008270">
    <property type="term" value="F:zinc ion binding"/>
    <property type="evidence" value="ECO:0007669"/>
    <property type="project" value="UniProtKB-KW"/>
</dbReference>
<gene>
    <name evidence="6" type="ORF">BEMITA_LOCUS1565</name>
</gene>
<evidence type="ECO:0000259" key="5">
    <source>
        <dbReference type="Pfam" id="PF10058"/>
    </source>
</evidence>
<comment type="function">
    <text evidence="2">Plays a role in determining ER morphology.</text>
</comment>
<keyword evidence="3" id="KW-0175">Coiled coil</keyword>
<dbReference type="InterPro" id="IPR019273">
    <property type="entry name" value="Lunapark_Znf"/>
</dbReference>
<dbReference type="PANTHER" id="PTHR22166:SF12">
    <property type="entry name" value="ENDOPLASMIC RETICULUM JUNCTION FORMATION PROTEIN LUNAPARK"/>
    <property type="match status" value="1"/>
</dbReference>
<comment type="caution">
    <text evidence="2">Lacks conserved residue(s) required for the propagation of feature annotation.</text>
</comment>
<organism evidence="6 7">
    <name type="scientific">Bemisia tabaci</name>
    <name type="common">Sweetpotato whitefly</name>
    <name type="synonym">Aleurodes tabaci</name>
    <dbReference type="NCBI Taxonomy" id="7038"/>
    <lineage>
        <taxon>Eukaryota</taxon>
        <taxon>Metazoa</taxon>
        <taxon>Ecdysozoa</taxon>
        <taxon>Arthropoda</taxon>
        <taxon>Hexapoda</taxon>
        <taxon>Insecta</taxon>
        <taxon>Pterygota</taxon>
        <taxon>Neoptera</taxon>
        <taxon>Paraneoptera</taxon>
        <taxon>Hemiptera</taxon>
        <taxon>Sternorrhyncha</taxon>
        <taxon>Aleyrodoidea</taxon>
        <taxon>Aleyrodidae</taxon>
        <taxon>Aleyrodinae</taxon>
        <taxon>Bemisia</taxon>
    </lineage>
</organism>
<comment type="subcellular location">
    <subcellularLocation>
        <location evidence="2">Endoplasmic reticulum membrane</location>
        <topology evidence="2">Multi-pass membrane protein</topology>
    </subcellularLocation>
</comment>
<evidence type="ECO:0000256" key="1">
    <source>
        <dbReference type="ARBA" id="ARBA00009940"/>
    </source>
</evidence>
<dbReference type="PANTHER" id="PTHR22166">
    <property type="entry name" value="ENDOPLASMIC RETICULUM JUNCTION FORMATION PROTEIN LUNAPARK"/>
    <property type="match status" value="1"/>
</dbReference>
<evidence type="ECO:0000256" key="2">
    <source>
        <dbReference type="RuleBase" id="RU367073"/>
    </source>
</evidence>
<accession>A0A9P0A0W8</accession>
<feature type="region of interest" description="Disordered" evidence="4">
    <location>
        <begin position="401"/>
        <end position="434"/>
    </location>
</feature>
<evidence type="ECO:0000313" key="7">
    <source>
        <dbReference type="Proteomes" id="UP001152759"/>
    </source>
</evidence>
<keyword evidence="2" id="KW-0862">Zinc</keyword>